<feature type="compositionally biased region" description="Polar residues" evidence="2">
    <location>
        <begin position="193"/>
        <end position="205"/>
    </location>
</feature>
<dbReference type="AlphaFoldDB" id="B8BYR9"/>
<protein>
    <recommendedName>
        <fullName evidence="3">DUF6824 domain-containing protein</fullName>
    </recommendedName>
</protein>
<feature type="region of interest" description="Disordered" evidence="2">
    <location>
        <begin position="1"/>
        <end position="35"/>
    </location>
</feature>
<name>B8BYR9_THAPS</name>
<evidence type="ECO:0000256" key="2">
    <source>
        <dbReference type="SAM" id="MobiDB-lite"/>
    </source>
</evidence>
<feature type="region of interest" description="Disordered" evidence="2">
    <location>
        <begin position="185"/>
        <end position="205"/>
    </location>
</feature>
<feature type="compositionally biased region" description="Low complexity" evidence="2">
    <location>
        <begin position="248"/>
        <end position="261"/>
    </location>
</feature>
<evidence type="ECO:0000256" key="1">
    <source>
        <dbReference type="SAM" id="Coils"/>
    </source>
</evidence>
<keyword evidence="5" id="KW-1185">Reference proteome</keyword>
<dbReference type="KEGG" id="tps:THAPSDRAFT_3781"/>
<evidence type="ECO:0000313" key="5">
    <source>
        <dbReference type="Proteomes" id="UP000001449"/>
    </source>
</evidence>
<feature type="compositionally biased region" description="Low complexity" evidence="2">
    <location>
        <begin position="9"/>
        <end position="27"/>
    </location>
</feature>
<feature type="coiled-coil region" evidence="1">
    <location>
        <begin position="307"/>
        <end position="334"/>
    </location>
</feature>
<reference evidence="4 5" key="2">
    <citation type="journal article" date="2008" name="Nature">
        <title>The Phaeodactylum genome reveals the evolutionary history of diatom genomes.</title>
        <authorList>
            <person name="Bowler C."/>
            <person name="Allen A.E."/>
            <person name="Badger J.H."/>
            <person name="Grimwood J."/>
            <person name="Jabbari K."/>
            <person name="Kuo A."/>
            <person name="Maheswari U."/>
            <person name="Martens C."/>
            <person name="Maumus F."/>
            <person name="Otillar R.P."/>
            <person name="Rayko E."/>
            <person name="Salamov A."/>
            <person name="Vandepoele K."/>
            <person name="Beszteri B."/>
            <person name="Gruber A."/>
            <person name="Heijde M."/>
            <person name="Katinka M."/>
            <person name="Mock T."/>
            <person name="Valentin K."/>
            <person name="Verret F."/>
            <person name="Berges J.A."/>
            <person name="Brownlee C."/>
            <person name="Cadoret J.P."/>
            <person name="Chiovitti A."/>
            <person name="Choi C.J."/>
            <person name="Coesel S."/>
            <person name="De Martino A."/>
            <person name="Detter J.C."/>
            <person name="Durkin C."/>
            <person name="Falciatore A."/>
            <person name="Fournet J."/>
            <person name="Haruta M."/>
            <person name="Huysman M.J."/>
            <person name="Jenkins B.D."/>
            <person name="Jiroutova K."/>
            <person name="Jorgensen R.E."/>
            <person name="Joubert Y."/>
            <person name="Kaplan A."/>
            <person name="Kroger N."/>
            <person name="Kroth P.G."/>
            <person name="La Roche J."/>
            <person name="Lindquist E."/>
            <person name="Lommer M."/>
            <person name="Martin-Jezequel V."/>
            <person name="Lopez P.J."/>
            <person name="Lucas S."/>
            <person name="Mangogna M."/>
            <person name="McGinnis K."/>
            <person name="Medlin L.K."/>
            <person name="Montsant A."/>
            <person name="Oudot-Le Secq M.P."/>
            <person name="Napoli C."/>
            <person name="Obornik M."/>
            <person name="Parker M.S."/>
            <person name="Petit J.L."/>
            <person name="Porcel B.M."/>
            <person name="Poulsen N."/>
            <person name="Robison M."/>
            <person name="Rychlewski L."/>
            <person name="Rynearson T.A."/>
            <person name="Schmutz J."/>
            <person name="Shapiro H."/>
            <person name="Siaut M."/>
            <person name="Stanley M."/>
            <person name="Sussman M.R."/>
            <person name="Taylor A.R."/>
            <person name="Vardi A."/>
            <person name="von Dassow P."/>
            <person name="Vyverman W."/>
            <person name="Willis A."/>
            <person name="Wyrwicz L.S."/>
            <person name="Rokhsar D.S."/>
            <person name="Weissenbach J."/>
            <person name="Armbrust E.V."/>
            <person name="Green B.R."/>
            <person name="Van de Peer Y."/>
            <person name="Grigoriev I.V."/>
        </authorList>
    </citation>
    <scope>NUCLEOTIDE SEQUENCE [LARGE SCALE GENOMIC DNA]</scope>
    <source>
        <strain evidence="4 5">CCMP1335</strain>
    </source>
</reference>
<feature type="region of interest" description="Disordered" evidence="2">
    <location>
        <begin position="240"/>
        <end position="286"/>
    </location>
</feature>
<dbReference type="Pfam" id="PF20710">
    <property type="entry name" value="DUF6824"/>
    <property type="match status" value="1"/>
</dbReference>
<dbReference type="EMBL" id="CM000640">
    <property type="protein sequence ID" value="EED93936.1"/>
    <property type="molecule type" value="Genomic_DNA"/>
</dbReference>
<dbReference type="InParanoid" id="B8BYR9"/>
<feature type="region of interest" description="Disordered" evidence="2">
    <location>
        <begin position="605"/>
        <end position="637"/>
    </location>
</feature>
<evidence type="ECO:0000259" key="3">
    <source>
        <dbReference type="Pfam" id="PF20710"/>
    </source>
</evidence>
<dbReference type="RefSeq" id="XP_002288500.1">
    <property type="nucleotide sequence ID" value="XM_002288464.1"/>
</dbReference>
<gene>
    <name evidence="4" type="ORF">THAPSDRAFT_3781</name>
</gene>
<evidence type="ECO:0000313" key="4">
    <source>
        <dbReference type="EMBL" id="EED93936.1"/>
    </source>
</evidence>
<dbReference type="eggNOG" id="ENOG502SSFW">
    <property type="taxonomic scope" value="Eukaryota"/>
</dbReference>
<organism evidence="4 5">
    <name type="scientific">Thalassiosira pseudonana</name>
    <name type="common">Marine diatom</name>
    <name type="synonym">Cyclotella nana</name>
    <dbReference type="NCBI Taxonomy" id="35128"/>
    <lineage>
        <taxon>Eukaryota</taxon>
        <taxon>Sar</taxon>
        <taxon>Stramenopiles</taxon>
        <taxon>Ochrophyta</taxon>
        <taxon>Bacillariophyta</taxon>
        <taxon>Coscinodiscophyceae</taxon>
        <taxon>Thalassiosirophycidae</taxon>
        <taxon>Thalassiosirales</taxon>
        <taxon>Thalassiosiraceae</taxon>
        <taxon>Thalassiosira</taxon>
    </lineage>
</organism>
<dbReference type="Proteomes" id="UP000001449">
    <property type="component" value="Chromosome 3"/>
</dbReference>
<keyword evidence="1" id="KW-0175">Coiled coil</keyword>
<dbReference type="GeneID" id="7445330"/>
<proteinExistence type="predicted"/>
<feature type="region of interest" description="Disordered" evidence="2">
    <location>
        <begin position="524"/>
        <end position="544"/>
    </location>
</feature>
<feature type="domain" description="DUF6824" evidence="3">
    <location>
        <begin position="39"/>
        <end position="125"/>
    </location>
</feature>
<dbReference type="HOGENOM" id="CLU_411923_0_0_1"/>
<dbReference type="InterPro" id="IPR049227">
    <property type="entry name" value="DUF6824"/>
</dbReference>
<accession>B8BYR9</accession>
<dbReference type="PaxDb" id="35128-Thaps3781"/>
<sequence length="667" mass="73218">MNSLPFDPSPSSNHSSSPFASTASSQAEVETIQTPTHTDVLLGRGVATNRHPGNENFRSIVAQHVGVYVTSTKKQKMMISRSIVDKVKKALVPPGRFLEKDPETDLWSEVGDKKALEKTAQALRDGAAPLRKQMSEDFSDPNFLAAVFDHGNGAGGTLGASKPKGHRRMASAPVVRPLPLDIRLSSDAKRSKPNSPVQQSPDDINYTNINVQHLVKNLLDSGNVDAATAAAAAGFPSPSINGSPMNFGQQQQTQRPTSPSGAIANNNRKQHRRNRTFGGYSCSDSSIPDLSKEDLMSGLPPLFASQLQEQMIQNQQLHEQNQQLVQQVAQQQQIIQNVLSPLEQMPVAPPQAAEPQFDFLSQLRSNSNMNMGVDTGKTVQGGGGRGHRHRRHNTIGGGFSFHNTHPVTNILEEEPLHNDITPVMSNNNQHGLLQHHDFSSLEIPDLPLDPQESHHPPAKHGRHRRVHTTGHDIFSGAIGNTGTMQDFNPNLNSFDPLPLKPVHEENPSVSSMDEILKSLEPLNYKPSATETEHERNKSSLSDEDFCRHMMTTDDGEDNESSGELLIPDRNHERNRSSLTNEDFCRRMTSTLDDEDSVGEMLIRDNNGDGGNFSDAMVESSRSSTHSEVKSPMNENDDEAEFARAMGSDEHFLSLGNSDPVFDVAIFE</sequence>
<reference evidence="4 5" key="1">
    <citation type="journal article" date="2004" name="Science">
        <title>The genome of the diatom Thalassiosira pseudonana: ecology, evolution, and metabolism.</title>
        <authorList>
            <person name="Armbrust E.V."/>
            <person name="Berges J.A."/>
            <person name="Bowler C."/>
            <person name="Green B.R."/>
            <person name="Martinez D."/>
            <person name="Putnam N.H."/>
            <person name="Zhou S."/>
            <person name="Allen A.E."/>
            <person name="Apt K.E."/>
            <person name="Bechner M."/>
            <person name="Brzezinski M.A."/>
            <person name="Chaal B.K."/>
            <person name="Chiovitti A."/>
            <person name="Davis A.K."/>
            <person name="Demarest M.S."/>
            <person name="Detter J.C."/>
            <person name="Glavina T."/>
            <person name="Goodstein D."/>
            <person name="Hadi M.Z."/>
            <person name="Hellsten U."/>
            <person name="Hildebrand M."/>
            <person name="Jenkins B.D."/>
            <person name="Jurka J."/>
            <person name="Kapitonov V.V."/>
            <person name="Kroger N."/>
            <person name="Lau W.W."/>
            <person name="Lane T.W."/>
            <person name="Larimer F.W."/>
            <person name="Lippmeier J.C."/>
            <person name="Lucas S."/>
            <person name="Medina M."/>
            <person name="Montsant A."/>
            <person name="Obornik M."/>
            <person name="Parker M.S."/>
            <person name="Palenik B."/>
            <person name="Pazour G.J."/>
            <person name="Richardson P.M."/>
            <person name="Rynearson T.A."/>
            <person name="Saito M.A."/>
            <person name="Schwartz D.C."/>
            <person name="Thamatrakoln K."/>
            <person name="Valentin K."/>
            <person name="Vardi A."/>
            <person name="Wilkerson F.P."/>
            <person name="Rokhsar D.S."/>
        </authorList>
    </citation>
    <scope>NUCLEOTIDE SEQUENCE [LARGE SCALE GENOMIC DNA]</scope>
    <source>
        <strain evidence="4 5">CCMP1335</strain>
    </source>
</reference>